<sequence>MSLTENISHTQDDTPISGENLRDNTEESGTYNDNSRGSTVGPREVPSIIPLFDPDDATTEEATDWLDDVDAAKEMYSWEDHRSVLYAAMQLRGAAKIWYNGARRYLKTWQDFKKEMEINFPPRRNLAQIHELLKSKRKKEDESIATYFHTVKTLARKINLDDATTKVYLINGLPCVSSRNTLSSQRFSSLTELLIAMQDMETAKLQQLSTSSSEKRPEHKHGSYHRKNFRPYGHQGRQSHSENRQINEEKQKSSVTTGEFGNQRSYNSSAHNGKRNERRNGPKSRFLVDKLGIKWYTNVQAIKGYGESMFYTKEVSIAHIEIDDVERVIKLHIVDDNLQNIDILMEFKTIDSFSFFIHKITKKREISDSEIFIGPIAEISKRNLIELIKKYRECFAADPIELSHTTMEEMNIEINSKDIVRYSPYGTPYAYRTEMRDKIRELLKNGIIEMFTSDFASPMIVIRKKNRDLGVVSSIGELNRKKKEYYPMTNIEEEFNALCGRRIFSTLDLYLGYHHIGINEKSRRYSLYSYFHGGRNASVP</sequence>
<dbReference type="PANTHER" id="PTHR24559">
    <property type="entry name" value="TRANSPOSON TY3-I GAG-POL POLYPROTEIN"/>
    <property type="match status" value="1"/>
</dbReference>
<dbReference type="SUPFAM" id="SSF56672">
    <property type="entry name" value="DNA/RNA polymerases"/>
    <property type="match status" value="1"/>
</dbReference>
<dbReference type="InterPro" id="IPR043128">
    <property type="entry name" value="Rev_trsase/Diguanyl_cyclase"/>
</dbReference>
<dbReference type="Pfam" id="PF03732">
    <property type="entry name" value="Retrotrans_gag"/>
    <property type="match status" value="1"/>
</dbReference>
<reference evidence="3" key="1">
    <citation type="submission" date="2022-08" db="UniProtKB">
        <authorList>
            <consortium name="EnsemblMetazoa"/>
        </authorList>
    </citation>
    <scope>IDENTIFICATION</scope>
    <source>
        <strain evidence="3">Israel</strain>
    </source>
</reference>
<dbReference type="Proteomes" id="UP000092462">
    <property type="component" value="Unassembled WGS sequence"/>
</dbReference>
<feature type="region of interest" description="Disordered" evidence="1">
    <location>
        <begin position="205"/>
        <end position="283"/>
    </location>
</feature>
<proteinExistence type="predicted"/>
<feature type="compositionally biased region" description="Polar residues" evidence="1">
    <location>
        <begin position="253"/>
        <end position="271"/>
    </location>
</feature>
<dbReference type="VEuPathDB" id="VectorBase:PPAPM1_012526"/>
<protein>
    <recommendedName>
        <fullName evidence="2">Retrotransposon gag domain-containing protein</fullName>
    </recommendedName>
</protein>
<feature type="domain" description="Retrotransposon gag" evidence="2">
    <location>
        <begin position="86"/>
        <end position="173"/>
    </location>
</feature>
<dbReference type="InterPro" id="IPR043502">
    <property type="entry name" value="DNA/RNA_pol_sf"/>
</dbReference>
<dbReference type="Gene3D" id="3.30.70.270">
    <property type="match status" value="1"/>
</dbReference>
<feature type="compositionally biased region" description="Basic and acidic residues" evidence="1">
    <location>
        <begin position="239"/>
        <end position="252"/>
    </location>
</feature>
<evidence type="ECO:0000313" key="4">
    <source>
        <dbReference type="Proteomes" id="UP000092462"/>
    </source>
</evidence>
<accession>A0A1B0DPT0</accession>
<name>A0A1B0DPT0_PHLPP</name>
<dbReference type="EMBL" id="AJVK01008236">
    <property type="status" value="NOT_ANNOTATED_CDS"/>
    <property type="molecule type" value="Genomic_DNA"/>
</dbReference>
<dbReference type="VEuPathDB" id="VectorBase:PPAI010517"/>
<feature type="region of interest" description="Disordered" evidence="1">
    <location>
        <begin position="1"/>
        <end position="55"/>
    </location>
</feature>
<dbReference type="AlphaFoldDB" id="A0A1B0DPT0"/>
<evidence type="ECO:0000259" key="2">
    <source>
        <dbReference type="Pfam" id="PF03732"/>
    </source>
</evidence>
<dbReference type="EnsemblMetazoa" id="PPAI010517-RA">
    <property type="protein sequence ID" value="PPAI010517-PA"/>
    <property type="gene ID" value="PPAI010517"/>
</dbReference>
<feature type="compositionally biased region" description="Polar residues" evidence="1">
    <location>
        <begin position="27"/>
        <end position="38"/>
    </location>
</feature>
<organism evidence="3 4">
    <name type="scientific">Phlebotomus papatasi</name>
    <name type="common">Sandfly</name>
    <dbReference type="NCBI Taxonomy" id="29031"/>
    <lineage>
        <taxon>Eukaryota</taxon>
        <taxon>Metazoa</taxon>
        <taxon>Ecdysozoa</taxon>
        <taxon>Arthropoda</taxon>
        <taxon>Hexapoda</taxon>
        <taxon>Insecta</taxon>
        <taxon>Pterygota</taxon>
        <taxon>Neoptera</taxon>
        <taxon>Endopterygota</taxon>
        <taxon>Diptera</taxon>
        <taxon>Nematocera</taxon>
        <taxon>Psychodoidea</taxon>
        <taxon>Psychodidae</taxon>
        <taxon>Phlebotomus</taxon>
        <taxon>Phlebotomus</taxon>
    </lineage>
</organism>
<evidence type="ECO:0000313" key="3">
    <source>
        <dbReference type="EnsemblMetazoa" id="PPAI010517-PA"/>
    </source>
</evidence>
<feature type="compositionally biased region" description="Basic and acidic residues" evidence="1">
    <location>
        <begin position="274"/>
        <end position="283"/>
    </location>
</feature>
<evidence type="ECO:0000256" key="1">
    <source>
        <dbReference type="SAM" id="MobiDB-lite"/>
    </source>
</evidence>
<dbReference type="PANTHER" id="PTHR24559:SF444">
    <property type="entry name" value="REVERSE TRANSCRIPTASE DOMAIN-CONTAINING PROTEIN"/>
    <property type="match status" value="1"/>
</dbReference>
<dbReference type="GO" id="GO:0071897">
    <property type="term" value="P:DNA biosynthetic process"/>
    <property type="evidence" value="ECO:0007669"/>
    <property type="project" value="UniProtKB-ARBA"/>
</dbReference>
<keyword evidence="4" id="KW-1185">Reference proteome</keyword>
<dbReference type="InterPro" id="IPR005162">
    <property type="entry name" value="Retrotrans_gag_dom"/>
</dbReference>
<dbReference type="Gene3D" id="3.10.10.10">
    <property type="entry name" value="HIV Type 1 Reverse Transcriptase, subunit A, domain 1"/>
    <property type="match status" value="1"/>
</dbReference>
<dbReference type="InterPro" id="IPR053134">
    <property type="entry name" value="RNA-dir_DNA_polymerase"/>
</dbReference>